<evidence type="ECO:0000259" key="3">
    <source>
        <dbReference type="Pfam" id="PF06725"/>
    </source>
</evidence>
<comment type="caution">
    <text evidence="4">The sequence shown here is derived from an EMBL/GenBank/DDBJ whole genome shotgun (WGS) entry which is preliminary data.</text>
</comment>
<feature type="domain" description="3D" evidence="3">
    <location>
        <begin position="152"/>
        <end position="214"/>
    </location>
</feature>
<organism evidence="4 5">
    <name type="scientific">Lysinibacillus sphaericus OT4b.31</name>
    <dbReference type="NCBI Taxonomy" id="1285586"/>
    <lineage>
        <taxon>Bacteria</taxon>
        <taxon>Bacillati</taxon>
        <taxon>Bacillota</taxon>
        <taxon>Bacilli</taxon>
        <taxon>Bacillales</taxon>
        <taxon>Bacillaceae</taxon>
        <taxon>Lysinibacillus</taxon>
    </lineage>
</organism>
<dbReference type="EMBL" id="AQPX01000015">
    <property type="protein sequence ID" value="EON72854.1"/>
    <property type="molecule type" value="Genomic_DNA"/>
</dbReference>
<keyword evidence="2" id="KW-0175">Coiled coil</keyword>
<dbReference type="Proteomes" id="UP000013911">
    <property type="component" value="Unassembled WGS sequence"/>
</dbReference>
<dbReference type="InterPro" id="IPR051933">
    <property type="entry name" value="Resuscitation_pf_RpfB"/>
</dbReference>
<dbReference type="CDD" id="cd14667">
    <property type="entry name" value="3D_containing_proteins"/>
    <property type="match status" value="1"/>
</dbReference>
<dbReference type="HOGENOM" id="CLU_100884_0_0_9"/>
<dbReference type="Gene3D" id="2.40.40.10">
    <property type="entry name" value="RlpA-like domain"/>
    <property type="match status" value="1"/>
</dbReference>
<evidence type="ECO:0000313" key="4">
    <source>
        <dbReference type="EMBL" id="EON72854.1"/>
    </source>
</evidence>
<name>R7ZFQ6_LYSSH</name>
<dbReference type="PANTHER" id="PTHR39160:SF6">
    <property type="entry name" value="CELL WALL-BINDING PROTEIN YOCH"/>
    <property type="match status" value="1"/>
</dbReference>
<dbReference type="Pfam" id="PF06725">
    <property type="entry name" value="3D"/>
    <property type="match status" value="1"/>
</dbReference>
<dbReference type="GO" id="GO:0019867">
    <property type="term" value="C:outer membrane"/>
    <property type="evidence" value="ECO:0007669"/>
    <property type="project" value="InterPro"/>
</dbReference>
<dbReference type="PANTHER" id="PTHR39160">
    <property type="entry name" value="CELL WALL-BINDING PROTEIN YOCH"/>
    <property type="match status" value="1"/>
</dbReference>
<feature type="coiled-coil region" evidence="2">
    <location>
        <begin position="56"/>
        <end position="94"/>
    </location>
</feature>
<dbReference type="InterPro" id="IPR059180">
    <property type="entry name" value="3D_YorM"/>
</dbReference>
<evidence type="ECO:0000256" key="2">
    <source>
        <dbReference type="SAM" id="Coils"/>
    </source>
</evidence>
<protein>
    <submittedName>
        <fullName evidence="4">SPBc2 prophage-derived protein YorM</fullName>
    </submittedName>
</protein>
<dbReference type="SUPFAM" id="SSF50685">
    <property type="entry name" value="Barwin-like endoglucanases"/>
    <property type="match status" value="1"/>
</dbReference>
<reference evidence="4 5" key="1">
    <citation type="submission" date="2013-04" db="EMBL/GenBank/DDBJ databases">
        <title>Draft genome of the heavy metal tolerant bacterium Lysinibacillus sphaericus strain OT4b.31.</title>
        <authorList>
            <person name="Pena-Montenegro T.D."/>
            <person name="Dussan J."/>
        </authorList>
    </citation>
    <scope>NUCLEOTIDE SEQUENCE [LARGE SCALE GENOMIC DNA]</scope>
    <source>
        <strain evidence="4 5">OT4b.31</strain>
    </source>
</reference>
<evidence type="ECO:0000313" key="5">
    <source>
        <dbReference type="Proteomes" id="UP000013911"/>
    </source>
</evidence>
<gene>
    <name evidence="4" type="ORF">H131_09103</name>
</gene>
<dbReference type="PATRIC" id="fig|1285586.5.peg.1843"/>
<dbReference type="InterPro" id="IPR010611">
    <property type="entry name" value="3D_dom"/>
</dbReference>
<evidence type="ECO:0000256" key="1">
    <source>
        <dbReference type="ARBA" id="ARBA00022729"/>
    </source>
</evidence>
<dbReference type="AlphaFoldDB" id="R7ZFQ6"/>
<dbReference type="eggNOG" id="COG3584">
    <property type="taxonomic scope" value="Bacteria"/>
</dbReference>
<accession>R7ZFQ6</accession>
<keyword evidence="1" id="KW-0732">Signal</keyword>
<proteinExistence type="predicted"/>
<dbReference type="GO" id="GO:0004553">
    <property type="term" value="F:hydrolase activity, hydrolyzing O-glycosyl compounds"/>
    <property type="evidence" value="ECO:0007669"/>
    <property type="project" value="InterPro"/>
</dbReference>
<dbReference type="GO" id="GO:0009254">
    <property type="term" value="P:peptidoglycan turnover"/>
    <property type="evidence" value="ECO:0007669"/>
    <property type="project" value="InterPro"/>
</dbReference>
<dbReference type="InterPro" id="IPR036908">
    <property type="entry name" value="RlpA-like_sf"/>
</dbReference>
<sequence length="222" mass="25195">MKAGKVIFIFIVSLFFMSVIFLDEDDNDNKNSHSFKGVIQNSVKSKFEAAVPKIRSKALQLKEERLQRQLEIQRLKLEERIQKEQLNKDTYKKDNKQLIGSQNKIKANPNSNQTKWMQFNASYYGSDCTGCSGITATGINVRETIHYNGLRIVAVDPTVIPLGTIVEINTPYESFRAISADTGGAIKGYKLDILVESERVATRYGRHNVQLRVVEYSTKITK</sequence>